<evidence type="ECO:0008006" key="2">
    <source>
        <dbReference type="Google" id="ProtNLM"/>
    </source>
</evidence>
<protein>
    <recommendedName>
        <fullName evidence="2">SnoaL-like domain-containing protein</fullName>
    </recommendedName>
</protein>
<dbReference type="InterPro" id="IPR032710">
    <property type="entry name" value="NTF2-like_dom_sf"/>
</dbReference>
<organism evidence="1">
    <name type="scientific">hydrothermal vent metagenome</name>
    <dbReference type="NCBI Taxonomy" id="652676"/>
    <lineage>
        <taxon>unclassified sequences</taxon>
        <taxon>metagenomes</taxon>
        <taxon>ecological metagenomes</taxon>
    </lineage>
</organism>
<sequence>MMSKKEIAKKYIEYLEQGKTECIIELFSDNGKVTSPIYGTKLASTFYNNLNEDTLNSKLIINGIFEEEDSNRIALYFKYKWTLKNKKNVMFDVVDIIAFNSKNKIIQLHIIYDTVKSRGLVNAMHLTK</sequence>
<dbReference type="SUPFAM" id="SSF54427">
    <property type="entry name" value="NTF2-like"/>
    <property type="match status" value="1"/>
</dbReference>
<dbReference type="AlphaFoldDB" id="A0A3B0R7G2"/>
<reference evidence="1" key="1">
    <citation type="submission" date="2018-06" db="EMBL/GenBank/DDBJ databases">
        <authorList>
            <person name="Zhirakovskaya E."/>
        </authorList>
    </citation>
    <scope>NUCLEOTIDE SEQUENCE</scope>
</reference>
<proteinExistence type="predicted"/>
<dbReference type="EMBL" id="UOEB01000192">
    <property type="protein sequence ID" value="VAV84956.1"/>
    <property type="molecule type" value="Genomic_DNA"/>
</dbReference>
<name>A0A3B0R7G2_9ZZZZ</name>
<dbReference type="Gene3D" id="3.10.450.50">
    <property type="match status" value="1"/>
</dbReference>
<evidence type="ECO:0000313" key="1">
    <source>
        <dbReference type="EMBL" id="VAV84956.1"/>
    </source>
</evidence>
<gene>
    <name evidence="1" type="ORF">MNBD_BACTEROID02-1560</name>
</gene>
<accession>A0A3B0R7G2</accession>